<sequence length="40" mass="4439">MQATTTTSQLLLRATSHLMGGTSWEDDQLEGLAMERFPLT</sequence>
<organism evidence="1">
    <name type="scientific">Rhizophora mucronata</name>
    <name type="common">Asiatic mangrove</name>
    <dbReference type="NCBI Taxonomy" id="61149"/>
    <lineage>
        <taxon>Eukaryota</taxon>
        <taxon>Viridiplantae</taxon>
        <taxon>Streptophyta</taxon>
        <taxon>Embryophyta</taxon>
        <taxon>Tracheophyta</taxon>
        <taxon>Spermatophyta</taxon>
        <taxon>Magnoliopsida</taxon>
        <taxon>eudicotyledons</taxon>
        <taxon>Gunneridae</taxon>
        <taxon>Pentapetalae</taxon>
        <taxon>rosids</taxon>
        <taxon>fabids</taxon>
        <taxon>Malpighiales</taxon>
        <taxon>Rhizophoraceae</taxon>
        <taxon>Rhizophora</taxon>
    </lineage>
</organism>
<proteinExistence type="predicted"/>
<accession>A0A2P2QFS7</accession>
<dbReference type="AlphaFoldDB" id="A0A2P2QFS7"/>
<name>A0A2P2QFS7_RHIMU</name>
<dbReference type="EMBL" id="GGEC01085281">
    <property type="protein sequence ID" value="MBX65765.1"/>
    <property type="molecule type" value="Transcribed_RNA"/>
</dbReference>
<reference evidence="1" key="1">
    <citation type="submission" date="2018-02" db="EMBL/GenBank/DDBJ databases">
        <title>Rhizophora mucronata_Transcriptome.</title>
        <authorList>
            <person name="Meera S.P."/>
            <person name="Sreeshan A."/>
            <person name="Augustine A."/>
        </authorList>
    </citation>
    <scope>NUCLEOTIDE SEQUENCE</scope>
    <source>
        <tissue evidence="1">Leaf</tissue>
    </source>
</reference>
<evidence type="ECO:0000313" key="1">
    <source>
        <dbReference type="EMBL" id="MBX65765.1"/>
    </source>
</evidence>
<protein>
    <submittedName>
        <fullName evidence="1">Uncharacterized protein</fullName>
    </submittedName>
</protein>